<dbReference type="AlphaFoldDB" id="A0A816KM69"/>
<protein>
    <submittedName>
        <fullName evidence="1">(rape) hypothetical protein</fullName>
    </submittedName>
</protein>
<evidence type="ECO:0000313" key="1">
    <source>
        <dbReference type="EMBL" id="CAF1920220.1"/>
    </source>
</evidence>
<dbReference type="Proteomes" id="UP001295469">
    <property type="component" value="Chromosome C02"/>
</dbReference>
<accession>A0A816KM69</accession>
<organism evidence="1">
    <name type="scientific">Brassica napus</name>
    <name type="common">Rape</name>
    <dbReference type="NCBI Taxonomy" id="3708"/>
    <lineage>
        <taxon>Eukaryota</taxon>
        <taxon>Viridiplantae</taxon>
        <taxon>Streptophyta</taxon>
        <taxon>Embryophyta</taxon>
        <taxon>Tracheophyta</taxon>
        <taxon>Spermatophyta</taxon>
        <taxon>Magnoliopsida</taxon>
        <taxon>eudicotyledons</taxon>
        <taxon>Gunneridae</taxon>
        <taxon>Pentapetalae</taxon>
        <taxon>rosids</taxon>
        <taxon>malvids</taxon>
        <taxon>Brassicales</taxon>
        <taxon>Brassicaceae</taxon>
        <taxon>Brassiceae</taxon>
        <taxon>Brassica</taxon>
    </lineage>
</organism>
<sequence>MDEPVKMKKRVDQGKLLYYRNLLQSVCTRRQETDM</sequence>
<proteinExistence type="predicted"/>
<gene>
    <name evidence="1" type="ORF">DARMORV10_C02P53430.1</name>
</gene>
<reference evidence="1" key="1">
    <citation type="submission" date="2021-01" db="EMBL/GenBank/DDBJ databases">
        <authorList>
            <consortium name="Genoscope - CEA"/>
            <person name="William W."/>
        </authorList>
    </citation>
    <scope>NUCLEOTIDE SEQUENCE</scope>
</reference>
<name>A0A816KM69_BRANA</name>
<dbReference type="EMBL" id="HG994366">
    <property type="protein sequence ID" value="CAF1920220.1"/>
    <property type="molecule type" value="Genomic_DNA"/>
</dbReference>